<evidence type="ECO:0000313" key="2">
    <source>
        <dbReference type="EMBL" id="TPX12392.1"/>
    </source>
</evidence>
<comment type="caution">
    <text evidence="2">The sequence shown here is derived from an EMBL/GenBank/DDBJ whole genome shotgun (WGS) entry which is preliminary data.</text>
</comment>
<feature type="region of interest" description="Disordered" evidence="1">
    <location>
        <begin position="36"/>
        <end position="163"/>
    </location>
</feature>
<name>A0A507AQX5_9PEZI</name>
<protein>
    <submittedName>
        <fullName evidence="2">Uncharacterized protein</fullName>
    </submittedName>
</protein>
<reference evidence="2 3" key="1">
    <citation type="submission" date="2019-06" db="EMBL/GenBank/DDBJ databases">
        <title>Draft genome sequence of the filamentous fungus Phialemoniopsis curvata isolated from diesel fuel.</title>
        <authorList>
            <person name="Varaljay V.A."/>
            <person name="Lyon W.J."/>
            <person name="Crouch A.L."/>
            <person name="Drake C.E."/>
            <person name="Hollomon J.M."/>
            <person name="Nadeau L.J."/>
            <person name="Nunn H.S."/>
            <person name="Stevenson B.S."/>
            <person name="Bojanowski C.L."/>
            <person name="Crookes-Goodson W.J."/>
        </authorList>
    </citation>
    <scope>NUCLEOTIDE SEQUENCE [LARGE SCALE GENOMIC DNA]</scope>
    <source>
        <strain evidence="2 3">D216</strain>
    </source>
</reference>
<dbReference type="Proteomes" id="UP000319257">
    <property type="component" value="Unassembled WGS sequence"/>
</dbReference>
<evidence type="ECO:0000313" key="3">
    <source>
        <dbReference type="Proteomes" id="UP000319257"/>
    </source>
</evidence>
<sequence>MQRLFWSLRALPTTFVTPLRFSRPALQTIPVRAFGSERSAPKAAEKASAQSGGSRSKDAVEAETGTGPQGGTVPDGLATGDARGRTGGGEPLKSSEHAPPQPKIFNAQVSIDRKNDMTDEQQAEVEAHNRDFESKHDRAESAAEDKVDKKFWQGGGNRSEEKM</sequence>
<dbReference type="AlphaFoldDB" id="A0A507AQX5"/>
<dbReference type="GeneID" id="41974251"/>
<dbReference type="RefSeq" id="XP_030994103.1">
    <property type="nucleotide sequence ID" value="XM_031141477.1"/>
</dbReference>
<dbReference type="InParanoid" id="A0A507AQX5"/>
<proteinExistence type="predicted"/>
<feature type="compositionally biased region" description="Basic and acidic residues" evidence="1">
    <location>
        <begin position="125"/>
        <end position="151"/>
    </location>
</feature>
<keyword evidence="3" id="KW-1185">Reference proteome</keyword>
<evidence type="ECO:0000256" key="1">
    <source>
        <dbReference type="SAM" id="MobiDB-lite"/>
    </source>
</evidence>
<organism evidence="2 3">
    <name type="scientific">Thyridium curvatum</name>
    <dbReference type="NCBI Taxonomy" id="1093900"/>
    <lineage>
        <taxon>Eukaryota</taxon>
        <taxon>Fungi</taxon>
        <taxon>Dikarya</taxon>
        <taxon>Ascomycota</taxon>
        <taxon>Pezizomycotina</taxon>
        <taxon>Sordariomycetes</taxon>
        <taxon>Sordariomycetidae</taxon>
        <taxon>Thyridiales</taxon>
        <taxon>Thyridiaceae</taxon>
        <taxon>Thyridium</taxon>
    </lineage>
</organism>
<gene>
    <name evidence="2" type="ORF">E0L32_006804</name>
</gene>
<dbReference type="OrthoDB" id="5334244at2759"/>
<accession>A0A507AQX5</accession>
<dbReference type="EMBL" id="SKBQ01000040">
    <property type="protein sequence ID" value="TPX12392.1"/>
    <property type="molecule type" value="Genomic_DNA"/>
</dbReference>